<feature type="transmembrane region" description="Helical" evidence="6">
    <location>
        <begin position="91"/>
        <end position="109"/>
    </location>
</feature>
<evidence type="ECO:0000313" key="9">
    <source>
        <dbReference type="EMBL" id="RHZ79808.1"/>
    </source>
</evidence>
<comment type="similarity">
    <text evidence="2 6">Belongs to the BI1 family.</text>
</comment>
<dbReference type="STRING" id="1348612.A0A397IXK9"/>
<dbReference type="Proteomes" id="UP000266861">
    <property type="component" value="Unassembled WGS sequence"/>
</dbReference>
<name>A0A397IXK9_9GLOM</name>
<dbReference type="GO" id="GO:0016020">
    <property type="term" value="C:membrane"/>
    <property type="evidence" value="ECO:0007669"/>
    <property type="project" value="UniProtKB-SubCell"/>
</dbReference>
<evidence type="ECO:0000313" key="8">
    <source>
        <dbReference type="EMBL" id="RHZ79807.1"/>
    </source>
</evidence>
<feature type="transmembrane region" description="Helical" evidence="6">
    <location>
        <begin position="147"/>
        <end position="164"/>
    </location>
</feature>
<feature type="region of interest" description="Disordered" evidence="7">
    <location>
        <begin position="239"/>
        <end position="259"/>
    </location>
</feature>
<keyword evidence="4 6" id="KW-1133">Transmembrane helix</keyword>
<dbReference type="InterPro" id="IPR006214">
    <property type="entry name" value="Bax_inhibitor_1-related"/>
</dbReference>
<evidence type="ECO:0008006" key="11">
    <source>
        <dbReference type="Google" id="ProtNLM"/>
    </source>
</evidence>
<dbReference type="AlphaFoldDB" id="A0A397IXK9"/>
<dbReference type="Pfam" id="PF01027">
    <property type="entry name" value="Bax1-I"/>
    <property type="match status" value="1"/>
</dbReference>
<keyword evidence="3 6" id="KW-0812">Transmembrane</keyword>
<feature type="compositionally biased region" description="Basic residues" evidence="7">
    <location>
        <begin position="246"/>
        <end position="259"/>
    </location>
</feature>
<feature type="transmembrane region" description="Helical" evidence="6">
    <location>
        <begin position="58"/>
        <end position="79"/>
    </location>
</feature>
<dbReference type="EMBL" id="PQFF01000131">
    <property type="protein sequence ID" value="RHZ79807.1"/>
    <property type="molecule type" value="Genomic_DNA"/>
</dbReference>
<evidence type="ECO:0000256" key="2">
    <source>
        <dbReference type="ARBA" id="ARBA00010350"/>
    </source>
</evidence>
<organism evidence="8 10">
    <name type="scientific">Diversispora epigaea</name>
    <dbReference type="NCBI Taxonomy" id="1348612"/>
    <lineage>
        <taxon>Eukaryota</taxon>
        <taxon>Fungi</taxon>
        <taxon>Fungi incertae sedis</taxon>
        <taxon>Mucoromycota</taxon>
        <taxon>Glomeromycotina</taxon>
        <taxon>Glomeromycetes</taxon>
        <taxon>Diversisporales</taxon>
        <taxon>Diversisporaceae</taxon>
        <taxon>Diversispora</taxon>
    </lineage>
</organism>
<gene>
    <name evidence="9" type="ORF">Glove_140g92</name>
    <name evidence="8" type="ORF">Glove_140g93</name>
</gene>
<feature type="transmembrane region" description="Helical" evidence="6">
    <location>
        <begin position="215"/>
        <end position="234"/>
    </location>
</feature>
<dbReference type="PANTHER" id="PTHR23291:SF32">
    <property type="entry name" value="BAX INHIBITOR 1"/>
    <property type="match status" value="1"/>
</dbReference>
<evidence type="ECO:0000313" key="10">
    <source>
        <dbReference type="Proteomes" id="UP000266861"/>
    </source>
</evidence>
<evidence type="ECO:0000256" key="6">
    <source>
        <dbReference type="RuleBase" id="RU004379"/>
    </source>
</evidence>
<evidence type="ECO:0000256" key="1">
    <source>
        <dbReference type="ARBA" id="ARBA00004141"/>
    </source>
</evidence>
<comment type="caution">
    <text evidence="8">The sequence shown here is derived from an EMBL/GenBank/DDBJ whole genome shotgun (WGS) entry which is preliminary data.</text>
</comment>
<accession>A0A397IXK9</accession>
<protein>
    <recommendedName>
        <fullName evidence="11">Bax inhibitor 1</fullName>
    </recommendedName>
</protein>
<evidence type="ECO:0000256" key="3">
    <source>
        <dbReference type="ARBA" id="ARBA00022692"/>
    </source>
</evidence>
<dbReference type="EMBL" id="PQFF01000131">
    <property type="protein sequence ID" value="RHZ79808.1"/>
    <property type="molecule type" value="Genomic_DNA"/>
</dbReference>
<proteinExistence type="inferred from homology"/>
<feature type="transmembrane region" description="Helical" evidence="6">
    <location>
        <begin position="121"/>
        <end position="141"/>
    </location>
</feature>
<evidence type="ECO:0000256" key="7">
    <source>
        <dbReference type="SAM" id="MobiDB-lite"/>
    </source>
</evidence>
<keyword evidence="10" id="KW-1185">Reference proteome</keyword>
<dbReference type="OrthoDB" id="1277691at2759"/>
<evidence type="ECO:0000256" key="5">
    <source>
        <dbReference type="ARBA" id="ARBA00023136"/>
    </source>
</evidence>
<dbReference type="PANTHER" id="PTHR23291">
    <property type="entry name" value="BAX INHIBITOR-RELATED"/>
    <property type="match status" value="1"/>
</dbReference>
<keyword evidence="5 6" id="KW-0472">Membrane</keyword>
<sequence length="259" mass="28383">MSTYSTYSNSEFTPSDAFKAPSDLNKPVQKHLIKVYGTLCGLSVIAGLGAYAHVFGLFFFGGGFVSFLVGIAALVGIMSLPNTPGNKLTRYGLLGVFGFMEGLSIGPVVKYALSISISNNILINACVVTGLMFSAFTLSAMFTNKAYFMYLGGILGSVLSLLLWTSFINSFIGSKFIFDIEIYVGLFMFCGYVIYDTQLIIYRATELGVRDEVSDALTLFIDLVGIFVRILLIFSDKSEKSNQKQKERRSRRKAGYSGQ</sequence>
<comment type="subcellular location">
    <subcellularLocation>
        <location evidence="1">Membrane</location>
        <topology evidence="1">Multi-pass membrane protein</topology>
    </subcellularLocation>
</comment>
<feature type="transmembrane region" description="Helical" evidence="6">
    <location>
        <begin position="33"/>
        <end position="51"/>
    </location>
</feature>
<evidence type="ECO:0000256" key="4">
    <source>
        <dbReference type="ARBA" id="ARBA00022989"/>
    </source>
</evidence>
<reference evidence="8 10" key="1">
    <citation type="submission" date="2018-08" db="EMBL/GenBank/DDBJ databases">
        <title>Genome and evolution of the arbuscular mycorrhizal fungus Diversispora epigaea (formerly Glomus versiforme) and its bacterial endosymbionts.</title>
        <authorList>
            <person name="Sun X."/>
            <person name="Fei Z."/>
            <person name="Harrison M."/>
        </authorList>
    </citation>
    <scope>NUCLEOTIDE SEQUENCE [LARGE SCALE GENOMIC DNA]</scope>
    <source>
        <strain evidence="8 10">IT104</strain>
    </source>
</reference>
<feature type="transmembrane region" description="Helical" evidence="6">
    <location>
        <begin position="176"/>
        <end position="195"/>
    </location>
</feature>